<organism evidence="2 3">
    <name type="scientific">Metschnikowia bicuspidata var. bicuspidata NRRL YB-4993</name>
    <dbReference type="NCBI Taxonomy" id="869754"/>
    <lineage>
        <taxon>Eukaryota</taxon>
        <taxon>Fungi</taxon>
        <taxon>Dikarya</taxon>
        <taxon>Ascomycota</taxon>
        <taxon>Saccharomycotina</taxon>
        <taxon>Pichiomycetes</taxon>
        <taxon>Metschnikowiaceae</taxon>
        <taxon>Metschnikowia</taxon>
    </lineage>
</organism>
<reference evidence="2 3" key="1">
    <citation type="submission" date="2016-05" db="EMBL/GenBank/DDBJ databases">
        <title>Comparative genomics of biotechnologically important yeasts.</title>
        <authorList>
            <consortium name="DOE Joint Genome Institute"/>
            <person name="Riley R."/>
            <person name="Haridas S."/>
            <person name="Wolfe K.H."/>
            <person name="Lopes M.R."/>
            <person name="Hittinger C.T."/>
            <person name="Goker M."/>
            <person name="Salamov A."/>
            <person name="Wisecaver J."/>
            <person name="Long T.M."/>
            <person name="Aerts A.L."/>
            <person name="Barry K."/>
            <person name="Choi C."/>
            <person name="Clum A."/>
            <person name="Coughlan A.Y."/>
            <person name="Deshpande S."/>
            <person name="Douglass A.P."/>
            <person name="Hanson S.J."/>
            <person name="Klenk H.-P."/>
            <person name="LaButti K."/>
            <person name="Lapidus A."/>
            <person name="Lindquist E."/>
            <person name="Lipzen A."/>
            <person name="Meier-kolthoff J.P."/>
            <person name="Ohm R.A."/>
            <person name="Otillar R.P."/>
            <person name="Pangilinan J."/>
            <person name="Peng Y."/>
            <person name="Rokas A."/>
            <person name="Rosa C.A."/>
            <person name="Scheuner C."/>
            <person name="Sibirny A.A."/>
            <person name="Slot J.C."/>
            <person name="Stielow J.B."/>
            <person name="Sun H."/>
            <person name="Kurtzman C.P."/>
            <person name="Blackwell M."/>
            <person name="Grigoriev I.V."/>
            <person name="Jeffries T.W."/>
        </authorList>
    </citation>
    <scope>NUCLEOTIDE SEQUENCE [LARGE SCALE GENOMIC DNA]</scope>
    <source>
        <strain evidence="2 3">NRRL YB-4993</strain>
    </source>
</reference>
<evidence type="ECO:0000256" key="1">
    <source>
        <dbReference type="SAM" id="MobiDB-lite"/>
    </source>
</evidence>
<sequence length="826" mass="94072">MPLPIFADWASSRRSSALHRHQEQPRNFRAPHSWELDIVDDMNLLSGTFPSDFDSVGGMLRYPVVSSQESNSEDSSSSSSDDLSLEQDTNERVELDASRRRHEVLPTMNLTRSSSFLAAAQEDRLSDSHDSPIPSELIEEERELLSLMGRRRFPAAGILRGDAFRFPEVTDRPLGNSDFTVQPRLPFITRRLLLSSARQNTRNENTLIDMHHDNNTMQPGGPGLVSEAVPLRRQNAIRRLTTSLPSATFNKKASSLKKMLKKFLQSIKEHDPAFGTSPLFTDNHIWNNSLFPISHYRSQQNDPYSIEDDMNYVLLWQKSRNRWQKNIVVDDPEQGAFHDMRMKRKYALETSSTRKKMKSRSSSNAGLENKKYSSFRDHRNGDSIFLSELSRANKILILNGLLSSLFRSGSKFSVGFDPLLPSGHDVLEMAMTNVCHGDAQLDGFFQPAADNDNRNLFHLKIFLTILIGNTRMNDGRLLRDLLEVLFCAIASPKMLSDSQKKRFNFRIPFTGALINFKDQDLRFLQGDNDDGSVTQRSSNSRIGLQMAEWLKINPFTQLTEAFFLNRLKFSINCLKNLPEIPKKHQKAIFEFCKNLIDESWLLTKSFSLLRLSQIRAIKNSFESYERNFAGESRQVNFSRSTENNFIRKWNSELCNKLGDFAGCADSCLLNLQLNYVLFTVEIDIHKSVSAILDTISRDLPPSVDRELLTEIVSTHQKERVANEKSRTILICSLDRKTGRLELLKVDSDADFKIPGAPRRYSVAHDPSDSYGGTPWANLNNSNIPHEGTSFPYPPTFGERDIMFGVPKQGSADVTNWKEKDNFLGYI</sequence>
<dbReference type="EMBL" id="LXTC01000001">
    <property type="protein sequence ID" value="OBA23585.1"/>
    <property type="molecule type" value="Genomic_DNA"/>
</dbReference>
<dbReference type="Proteomes" id="UP000092555">
    <property type="component" value="Unassembled WGS sequence"/>
</dbReference>
<dbReference type="GeneID" id="30032443"/>
<dbReference type="RefSeq" id="XP_018714066.1">
    <property type="nucleotide sequence ID" value="XM_018859468.1"/>
</dbReference>
<dbReference type="AlphaFoldDB" id="A0A1A0HHU9"/>
<evidence type="ECO:0000313" key="3">
    <source>
        <dbReference type="Proteomes" id="UP000092555"/>
    </source>
</evidence>
<name>A0A1A0HHU9_9ASCO</name>
<feature type="region of interest" description="Disordered" evidence="1">
    <location>
        <begin position="348"/>
        <end position="373"/>
    </location>
</feature>
<feature type="compositionally biased region" description="Basic and acidic residues" evidence="1">
    <location>
        <begin position="89"/>
        <end position="98"/>
    </location>
</feature>
<proteinExistence type="predicted"/>
<comment type="caution">
    <text evidence="2">The sequence shown here is derived from an EMBL/GenBank/DDBJ whole genome shotgun (WGS) entry which is preliminary data.</text>
</comment>
<feature type="region of interest" description="Disordered" evidence="1">
    <location>
        <begin position="65"/>
        <end position="98"/>
    </location>
</feature>
<protein>
    <submittedName>
        <fullName evidence="2">Uncharacterized protein</fullName>
    </submittedName>
</protein>
<keyword evidence="3" id="KW-1185">Reference proteome</keyword>
<accession>A0A1A0HHU9</accession>
<evidence type="ECO:0000313" key="2">
    <source>
        <dbReference type="EMBL" id="OBA23585.1"/>
    </source>
</evidence>
<gene>
    <name evidence="2" type="ORF">METBIDRAFT_9833</name>
</gene>
<dbReference type="OrthoDB" id="4096032at2759"/>
<feature type="compositionally biased region" description="Low complexity" evidence="1">
    <location>
        <begin position="66"/>
        <end position="82"/>
    </location>
</feature>